<organism evidence="1">
    <name type="scientific">marine sediment metagenome</name>
    <dbReference type="NCBI Taxonomy" id="412755"/>
    <lineage>
        <taxon>unclassified sequences</taxon>
        <taxon>metagenomes</taxon>
        <taxon>ecological metagenomes</taxon>
    </lineage>
</organism>
<sequence>SRRYQSAEEVLQVISQYSADTTEARPNVIPDSLVTAARRRYDIESEKAQVRKLEKDRKQELNQKFDYGFREILEVLDSMVNELNQIIQVEPIERMASPEQLQATALHYRYFGKYLIIEALPLIDVISRMDHQQMGKIEEKGLIGAASLYLAGGGETRRGINFILMLEQGKMYGSWKTCEIRDHALIKSQHRDQPSAIHDAEQLLRDLSMHWNGIMDIHTVSIKDFSKEDFVPFL</sequence>
<dbReference type="AlphaFoldDB" id="X0XX36"/>
<dbReference type="EMBL" id="BARS01051703">
    <property type="protein sequence ID" value="GAG47939.1"/>
    <property type="molecule type" value="Genomic_DNA"/>
</dbReference>
<name>X0XX36_9ZZZZ</name>
<accession>X0XX36</accession>
<protein>
    <submittedName>
        <fullName evidence="1">Uncharacterized protein</fullName>
    </submittedName>
</protein>
<evidence type="ECO:0000313" key="1">
    <source>
        <dbReference type="EMBL" id="GAG47939.1"/>
    </source>
</evidence>
<reference evidence="1" key="1">
    <citation type="journal article" date="2014" name="Front. Microbiol.">
        <title>High frequency of phylogenetically diverse reductive dehalogenase-homologous genes in deep subseafloor sedimentary metagenomes.</title>
        <authorList>
            <person name="Kawai M."/>
            <person name="Futagami T."/>
            <person name="Toyoda A."/>
            <person name="Takaki Y."/>
            <person name="Nishi S."/>
            <person name="Hori S."/>
            <person name="Arai W."/>
            <person name="Tsubouchi T."/>
            <person name="Morono Y."/>
            <person name="Uchiyama I."/>
            <person name="Ito T."/>
            <person name="Fujiyama A."/>
            <person name="Inagaki F."/>
            <person name="Takami H."/>
        </authorList>
    </citation>
    <scope>NUCLEOTIDE SEQUENCE</scope>
    <source>
        <strain evidence="1">Expedition CK06-06</strain>
    </source>
</reference>
<gene>
    <name evidence="1" type="ORF">S01H1_76960</name>
</gene>
<feature type="non-terminal residue" evidence="1">
    <location>
        <position position="234"/>
    </location>
</feature>
<feature type="non-terminal residue" evidence="1">
    <location>
        <position position="1"/>
    </location>
</feature>
<comment type="caution">
    <text evidence="1">The sequence shown here is derived from an EMBL/GenBank/DDBJ whole genome shotgun (WGS) entry which is preliminary data.</text>
</comment>
<proteinExistence type="predicted"/>